<dbReference type="AlphaFoldDB" id="A0A0C6NZK8"/>
<name>A0A0C6NZK8_BORBO</name>
<protein>
    <recommendedName>
        <fullName evidence="1">NodB homology domain-containing protein</fullName>
    </recommendedName>
</protein>
<dbReference type="SUPFAM" id="SSF88713">
    <property type="entry name" value="Glycoside hydrolase/deacetylase"/>
    <property type="match status" value="1"/>
</dbReference>
<dbReference type="PANTHER" id="PTHR47561">
    <property type="entry name" value="POLYSACCHARIDE DEACETYLASE FAMILY PROTEIN (AFU_ORTHOLOGUE AFUA_6G05030)"/>
    <property type="match status" value="1"/>
</dbReference>
<sequence>MAAKQSLVCLTFDFDAISVWLARGMDSPTPVSRGEFCAVAADRVLALLERLGLPSTWFIPGHTLASYPDHCRRVHEAGHEIGHHGWTHVAPNLMTREEELRGLVRANEAIRALTGRAARGYRSPSWDLSPHTLALLLEHGFDYDSSMMGHDYLPYPVRQGDSFPLDEPAVFGEPTRLVEVPVSWSLDDYPHFEFVRAGQSVIPGLMNANSVMDNWIEDFLYLKENFDWGVITYTFHPFVIGRGHRMRMLERMLRRLIDEGATFVRMEDVVDTYRRRQALAAGAA</sequence>
<dbReference type="InterPro" id="IPR011330">
    <property type="entry name" value="Glyco_hydro/deAcase_b/a-brl"/>
</dbReference>
<evidence type="ECO:0000259" key="1">
    <source>
        <dbReference type="PROSITE" id="PS51677"/>
    </source>
</evidence>
<dbReference type="Pfam" id="PF01522">
    <property type="entry name" value="Polysacc_deac_1"/>
    <property type="match status" value="1"/>
</dbReference>
<dbReference type="GO" id="GO:0005975">
    <property type="term" value="P:carbohydrate metabolic process"/>
    <property type="evidence" value="ECO:0007669"/>
    <property type="project" value="InterPro"/>
</dbReference>
<dbReference type="GO" id="GO:0016810">
    <property type="term" value="F:hydrolase activity, acting on carbon-nitrogen (but not peptide) bonds"/>
    <property type="evidence" value="ECO:0007669"/>
    <property type="project" value="InterPro"/>
</dbReference>
<dbReference type="Gene3D" id="3.20.20.370">
    <property type="entry name" value="Glycoside hydrolase/deacetylase"/>
    <property type="match status" value="1"/>
</dbReference>
<dbReference type="CDD" id="cd10938">
    <property type="entry name" value="CE4_HpPgdA_like"/>
    <property type="match status" value="1"/>
</dbReference>
<organism evidence="2 3">
    <name type="scientific">Bordetella bronchiseptica 253</name>
    <dbReference type="NCBI Taxonomy" id="568707"/>
    <lineage>
        <taxon>Bacteria</taxon>
        <taxon>Pseudomonadati</taxon>
        <taxon>Pseudomonadota</taxon>
        <taxon>Betaproteobacteria</taxon>
        <taxon>Burkholderiales</taxon>
        <taxon>Alcaligenaceae</taxon>
        <taxon>Bordetella</taxon>
    </lineage>
</organism>
<dbReference type="InterPro" id="IPR037950">
    <property type="entry name" value="PgdA-like"/>
</dbReference>
<dbReference type="PROSITE" id="PS51677">
    <property type="entry name" value="NODB"/>
    <property type="match status" value="1"/>
</dbReference>
<feature type="domain" description="NodB homology" evidence="1">
    <location>
        <begin position="17"/>
        <end position="264"/>
    </location>
</feature>
<evidence type="ECO:0000313" key="3">
    <source>
        <dbReference type="Proteomes" id="UP000007564"/>
    </source>
</evidence>
<dbReference type="RefSeq" id="WP_015063715.1">
    <property type="nucleotide sequence ID" value="NC_019382.1"/>
</dbReference>
<dbReference type="HOGENOM" id="CLU_029940_1_0_4"/>
<accession>A0A0C6NZK8</accession>
<dbReference type="Proteomes" id="UP000007564">
    <property type="component" value="Chromosome"/>
</dbReference>
<gene>
    <name evidence="2" type="ORF">BN112_0308</name>
</gene>
<reference evidence="2 3" key="1">
    <citation type="journal article" date="2012" name="BMC Genomics">
        <title>Comparative genomics of the classical Bordetella subspecies: the evolution and exchange of virulence-associated diversity amongst closely related pathogens.</title>
        <authorList>
            <person name="Park J."/>
            <person name="Zhang Y."/>
            <person name="Buboltz A.M."/>
            <person name="Zhang X."/>
            <person name="Schuster S.C."/>
            <person name="Ahuja U."/>
            <person name="Liu M."/>
            <person name="Miller J.F."/>
            <person name="Sebaihia M."/>
            <person name="Bentley S.D."/>
            <person name="Parkhill J."/>
            <person name="Harvill E.T."/>
        </authorList>
    </citation>
    <scope>NUCLEOTIDE SEQUENCE [LARGE SCALE GENOMIC DNA]</scope>
    <source>
        <strain evidence="2 3">253</strain>
    </source>
</reference>
<dbReference type="KEGG" id="bbh:BN112_0308"/>
<dbReference type="OrthoDB" id="9074860at2"/>
<proteinExistence type="predicted"/>
<dbReference type="PANTHER" id="PTHR47561:SF1">
    <property type="entry name" value="POLYSACCHARIDE DEACETYLASE FAMILY PROTEIN (AFU_ORTHOLOGUE AFUA_6G05030)"/>
    <property type="match status" value="1"/>
</dbReference>
<dbReference type="EMBL" id="HE965806">
    <property type="protein sequence ID" value="CCJ52226.1"/>
    <property type="molecule type" value="Genomic_DNA"/>
</dbReference>
<evidence type="ECO:0000313" key="2">
    <source>
        <dbReference type="EMBL" id="CCJ52226.1"/>
    </source>
</evidence>
<dbReference type="InterPro" id="IPR002509">
    <property type="entry name" value="NODB_dom"/>
</dbReference>